<name>A0A517YPH4_9BACT</name>
<keyword evidence="2" id="KW-1185">Reference proteome</keyword>
<evidence type="ECO:0000313" key="2">
    <source>
        <dbReference type="Proteomes" id="UP000317369"/>
    </source>
</evidence>
<reference evidence="1 2" key="1">
    <citation type="submission" date="2019-02" db="EMBL/GenBank/DDBJ databases">
        <title>Deep-cultivation of Planctomycetes and their phenomic and genomic characterization uncovers novel biology.</title>
        <authorList>
            <person name="Wiegand S."/>
            <person name="Jogler M."/>
            <person name="Boedeker C."/>
            <person name="Pinto D."/>
            <person name="Vollmers J."/>
            <person name="Rivas-Marin E."/>
            <person name="Kohn T."/>
            <person name="Peeters S.H."/>
            <person name="Heuer A."/>
            <person name="Rast P."/>
            <person name="Oberbeckmann S."/>
            <person name="Bunk B."/>
            <person name="Jeske O."/>
            <person name="Meyerdierks A."/>
            <person name="Storesund J.E."/>
            <person name="Kallscheuer N."/>
            <person name="Luecker S."/>
            <person name="Lage O.M."/>
            <person name="Pohl T."/>
            <person name="Merkel B.J."/>
            <person name="Hornburger P."/>
            <person name="Mueller R.-W."/>
            <person name="Bruemmer F."/>
            <person name="Labrenz M."/>
            <person name="Spormann A.M."/>
            <person name="Op den Camp H."/>
            <person name="Overmann J."/>
            <person name="Amann R."/>
            <person name="Jetten M.S.M."/>
            <person name="Mascher T."/>
            <person name="Medema M.H."/>
            <person name="Devos D.P."/>
            <person name="Kaster A.-K."/>
            <person name="Ovreas L."/>
            <person name="Rohde M."/>
            <person name="Galperin M.Y."/>
            <person name="Jogler C."/>
        </authorList>
    </citation>
    <scope>NUCLEOTIDE SEQUENCE [LARGE SCALE GENOMIC DNA]</scope>
    <source>
        <strain evidence="1 2">KS4</strain>
    </source>
</reference>
<proteinExistence type="predicted"/>
<accession>A0A517YPH4</accession>
<dbReference type="Proteomes" id="UP000317369">
    <property type="component" value="Chromosome"/>
</dbReference>
<dbReference type="KEGG" id="pcor:KS4_01540"/>
<gene>
    <name evidence="1" type="ORF">KS4_01540</name>
</gene>
<dbReference type="EMBL" id="CP036425">
    <property type="protein sequence ID" value="QDU32125.1"/>
    <property type="molecule type" value="Genomic_DNA"/>
</dbReference>
<dbReference type="AlphaFoldDB" id="A0A517YPH4"/>
<protein>
    <submittedName>
        <fullName evidence="1">Uncharacterized protein</fullName>
    </submittedName>
</protein>
<organism evidence="1 2">
    <name type="scientific">Poriferisphaera corsica</name>
    <dbReference type="NCBI Taxonomy" id="2528020"/>
    <lineage>
        <taxon>Bacteria</taxon>
        <taxon>Pseudomonadati</taxon>
        <taxon>Planctomycetota</taxon>
        <taxon>Phycisphaerae</taxon>
        <taxon>Phycisphaerales</taxon>
        <taxon>Phycisphaeraceae</taxon>
        <taxon>Poriferisphaera</taxon>
    </lineage>
</organism>
<evidence type="ECO:0000313" key="1">
    <source>
        <dbReference type="EMBL" id="QDU32125.1"/>
    </source>
</evidence>
<sequence length="121" mass="13147">MGMFAKRAAVWLCVLMLLMQYSGLLRGVHLTMGHEHGVKAIVTHVTAGELGTCGIEGAEEKNTEHRCGVCEQLTLLRQQMFEDSAVGVHDVLGLVETLVAEGENWTMEVDGELRGRGPPMG</sequence>